<dbReference type="GO" id="GO:0005525">
    <property type="term" value="F:GTP binding"/>
    <property type="evidence" value="ECO:0007669"/>
    <property type="project" value="UniProtKB-UniRule"/>
</dbReference>
<dbReference type="GO" id="GO:0046872">
    <property type="term" value="F:metal ion binding"/>
    <property type="evidence" value="ECO:0007669"/>
    <property type="project" value="UniProtKB-KW"/>
</dbReference>
<evidence type="ECO:0000259" key="8">
    <source>
        <dbReference type="PROSITE" id="PS51709"/>
    </source>
</evidence>
<dbReference type="InterPro" id="IPR025867">
    <property type="entry name" value="MnmE_helical"/>
</dbReference>
<dbReference type="Pfam" id="PF12631">
    <property type="entry name" value="MnmE_helical"/>
    <property type="match status" value="1"/>
</dbReference>
<evidence type="ECO:0000256" key="4">
    <source>
        <dbReference type="ARBA" id="ARBA00022801"/>
    </source>
</evidence>
<dbReference type="SUPFAM" id="SSF116878">
    <property type="entry name" value="TrmE connector domain"/>
    <property type="match status" value="1"/>
</dbReference>
<comment type="caution">
    <text evidence="9">The sequence shown here is derived from an EMBL/GenBank/DDBJ whole genome shotgun (WGS) entry which is preliminary data.</text>
</comment>
<keyword evidence="6 7" id="KW-0342">GTP-binding</keyword>
<dbReference type="EMBL" id="BJZO01000003">
    <property type="protein sequence ID" value="GEO80042.1"/>
    <property type="molecule type" value="Genomic_DNA"/>
</dbReference>
<dbReference type="NCBIfam" id="NF003661">
    <property type="entry name" value="PRK05291.1-3"/>
    <property type="match status" value="1"/>
</dbReference>
<dbReference type="InterPro" id="IPR018948">
    <property type="entry name" value="GTP-bd_TrmE_N"/>
</dbReference>
<feature type="binding site" evidence="7">
    <location>
        <position position="28"/>
    </location>
    <ligand>
        <name>(6S)-5-formyl-5,6,7,8-tetrahydrofolate</name>
        <dbReference type="ChEBI" id="CHEBI:57457"/>
    </ligand>
</feature>
<comment type="function">
    <text evidence="7">Exhibits a very high intrinsic GTPase hydrolysis rate. Involved in the addition of a carboxymethylaminomethyl (cmnm) group at the wobble position (U34) of certain tRNAs, forming tRNA-cmnm(5)s(2)U34.</text>
</comment>
<evidence type="ECO:0000256" key="5">
    <source>
        <dbReference type="ARBA" id="ARBA00022958"/>
    </source>
</evidence>
<dbReference type="CDD" id="cd14858">
    <property type="entry name" value="TrmE_N"/>
    <property type="match status" value="1"/>
</dbReference>
<dbReference type="Pfam" id="PF01926">
    <property type="entry name" value="MMR_HSR1"/>
    <property type="match status" value="1"/>
</dbReference>
<feature type="binding site" evidence="7">
    <location>
        <position position="87"/>
    </location>
    <ligand>
        <name>(6S)-5-formyl-5,6,7,8-tetrahydrofolate</name>
        <dbReference type="ChEBI" id="CHEBI:57457"/>
    </ligand>
</feature>
<dbReference type="Gene3D" id="1.20.120.430">
    <property type="entry name" value="tRNA modification GTPase MnmE domain 2"/>
    <property type="match status" value="1"/>
</dbReference>
<keyword evidence="10" id="KW-1185">Reference proteome</keyword>
<evidence type="ECO:0000256" key="3">
    <source>
        <dbReference type="ARBA" id="ARBA00022741"/>
    </source>
</evidence>
<dbReference type="FunFam" id="3.30.1360.120:FF:000007">
    <property type="entry name" value="tRNA modification GTPase GTPBP3, mitochondrial"/>
    <property type="match status" value="1"/>
</dbReference>
<accession>A0A512H3K5</accession>
<feature type="binding site" evidence="7">
    <location>
        <begin position="233"/>
        <end position="238"/>
    </location>
    <ligand>
        <name>GTP</name>
        <dbReference type="ChEBI" id="CHEBI:37565"/>
    </ligand>
</feature>
<feature type="binding site" evidence="7">
    <location>
        <begin position="252"/>
        <end position="258"/>
    </location>
    <ligand>
        <name>GTP</name>
        <dbReference type="ChEBI" id="CHEBI:37565"/>
    </ligand>
</feature>
<dbReference type="PANTHER" id="PTHR42714">
    <property type="entry name" value="TRNA MODIFICATION GTPASE GTPBP3"/>
    <property type="match status" value="1"/>
</dbReference>
<dbReference type="InterPro" id="IPR006073">
    <property type="entry name" value="GTP-bd"/>
</dbReference>
<evidence type="ECO:0000256" key="2">
    <source>
        <dbReference type="ARBA" id="ARBA00022694"/>
    </source>
</evidence>
<evidence type="ECO:0000313" key="9">
    <source>
        <dbReference type="EMBL" id="GEO80042.1"/>
    </source>
</evidence>
<keyword evidence="3 7" id="KW-0547">Nucleotide-binding</keyword>
<name>A0A512H3K5_9PROT</name>
<dbReference type="Proteomes" id="UP000321567">
    <property type="component" value="Unassembled WGS sequence"/>
</dbReference>
<dbReference type="InterPro" id="IPR027417">
    <property type="entry name" value="P-loop_NTPase"/>
</dbReference>
<feature type="binding site" evidence="7">
    <location>
        <position position="127"/>
    </location>
    <ligand>
        <name>(6S)-5-formyl-5,6,7,8-tetrahydrofolate</name>
        <dbReference type="ChEBI" id="CHEBI:57457"/>
    </ligand>
</feature>
<organism evidence="9 10">
    <name type="scientific">Pararhodospirillum oryzae</name>
    <dbReference type="NCBI Taxonomy" id="478448"/>
    <lineage>
        <taxon>Bacteria</taxon>
        <taxon>Pseudomonadati</taxon>
        <taxon>Pseudomonadota</taxon>
        <taxon>Alphaproteobacteria</taxon>
        <taxon>Rhodospirillales</taxon>
        <taxon>Rhodospirillaceae</taxon>
        <taxon>Pararhodospirillum</taxon>
    </lineage>
</organism>
<evidence type="ECO:0000256" key="6">
    <source>
        <dbReference type="ARBA" id="ARBA00023134"/>
    </source>
</evidence>
<comment type="subunit">
    <text evidence="7">Homodimer. Heterotetramer of two MnmE and two MnmG subunits.</text>
</comment>
<dbReference type="CDD" id="cd04164">
    <property type="entry name" value="trmE"/>
    <property type="match status" value="1"/>
</dbReference>
<dbReference type="PANTHER" id="PTHR42714:SF2">
    <property type="entry name" value="TRNA MODIFICATION GTPASE GTPBP3, MITOCHONDRIAL"/>
    <property type="match status" value="1"/>
</dbReference>
<feature type="binding site" evidence="7">
    <location>
        <begin position="277"/>
        <end position="280"/>
    </location>
    <ligand>
        <name>GTP</name>
        <dbReference type="ChEBI" id="CHEBI:37565"/>
    </ligand>
</feature>
<dbReference type="InterPro" id="IPR031168">
    <property type="entry name" value="G_TrmE"/>
</dbReference>
<dbReference type="GO" id="GO:0003924">
    <property type="term" value="F:GTPase activity"/>
    <property type="evidence" value="ECO:0007669"/>
    <property type="project" value="UniProtKB-UniRule"/>
</dbReference>
<dbReference type="EC" id="3.6.-.-" evidence="7"/>
<dbReference type="AlphaFoldDB" id="A0A512H3K5"/>
<feature type="binding site" evidence="7">
    <location>
        <position position="447"/>
    </location>
    <ligand>
        <name>(6S)-5-formyl-5,6,7,8-tetrahydrofolate</name>
        <dbReference type="ChEBI" id="CHEBI:57457"/>
    </ligand>
</feature>
<dbReference type="Pfam" id="PF10396">
    <property type="entry name" value="TrmE_N"/>
    <property type="match status" value="1"/>
</dbReference>
<dbReference type="InterPro" id="IPR005225">
    <property type="entry name" value="Small_GTP-bd"/>
</dbReference>
<keyword evidence="4 7" id="KW-0378">Hydrolase</keyword>
<feature type="binding site" evidence="7">
    <location>
        <position position="237"/>
    </location>
    <ligand>
        <name>Mg(2+)</name>
        <dbReference type="ChEBI" id="CHEBI:18420"/>
    </ligand>
</feature>
<dbReference type="GO" id="GO:0002098">
    <property type="term" value="P:tRNA wobble uridine modification"/>
    <property type="evidence" value="ECO:0007669"/>
    <property type="project" value="TreeGrafter"/>
</dbReference>
<gene>
    <name evidence="7 9" type="primary">mnmE</name>
    <name evidence="7" type="synonym">trmE</name>
    <name evidence="9" type="ORF">ROR02_01730</name>
</gene>
<dbReference type="Gene3D" id="3.40.50.300">
    <property type="entry name" value="P-loop containing nucleotide triphosphate hydrolases"/>
    <property type="match status" value="1"/>
</dbReference>
<evidence type="ECO:0000256" key="7">
    <source>
        <dbReference type="HAMAP-Rule" id="MF_00379"/>
    </source>
</evidence>
<proteinExistence type="inferred from homology"/>
<comment type="caution">
    <text evidence="7">Lacks conserved residue(s) required for the propagation of feature annotation.</text>
</comment>
<comment type="cofactor">
    <cofactor evidence="7">
        <name>K(+)</name>
        <dbReference type="ChEBI" id="CHEBI:29103"/>
    </cofactor>
    <text evidence="7">Binds 1 potassium ion per subunit.</text>
</comment>
<comment type="subcellular location">
    <subcellularLocation>
        <location evidence="7">Cytoplasm</location>
    </subcellularLocation>
</comment>
<evidence type="ECO:0000313" key="10">
    <source>
        <dbReference type="Proteomes" id="UP000321567"/>
    </source>
</evidence>
<dbReference type="RefSeq" id="WP_246135331.1">
    <property type="nucleotide sequence ID" value="NZ_BJZO01000003.1"/>
</dbReference>
<keyword evidence="7" id="KW-0460">Magnesium</keyword>
<dbReference type="SUPFAM" id="SSF52540">
    <property type="entry name" value="P-loop containing nucleoside triphosphate hydrolases"/>
    <property type="match status" value="1"/>
</dbReference>
<dbReference type="NCBIfam" id="TIGR00231">
    <property type="entry name" value="small_GTP"/>
    <property type="match status" value="1"/>
</dbReference>
<dbReference type="InterPro" id="IPR004520">
    <property type="entry name" value="GTPase_MnmE"/>
</dbReference>
<sequence>MRQNDVPVQATIFAPATARGRGGVAVVRISGPEAGAALRALSARDLPAPRRATRACLRDPASGEALDDALVLWFPGPGSFTGEDVAELHVHGGRAVVMGVLEALGRCSGLRLAEPGEFTRRAFVNGKMDLTAAEALADLVNAETEAQRRQALRQADGALLRLVEGWRDTLLRLLAHLEAVLDFPDEELPETLEATIGDGLRALRGTLARHLAEGHRGERLREGVRVAVIGAPNAGKSSLVNQLARREAAIVSETAGTTRDVIEIALDLGGIPLLVADTAGIRDTADPIEAEGVRRAWTRHADADLTVVVQDGTLGAAAPDPLPGCTEATVVRVRTRADLCPEAARAEDGPVWISCRTGAGMARLEQRLLTLAQTLVEGDGSPPPTRLRHRMAIQDAVAALERAEQAPLPELRAEDMRLALRALGRLTGQVGVEDVLDVIFRDFCLGK</sequence>
<keyword evidence="5 7" id="KW-0630">Potassium</keyword>
<dbReference type="GO" id="GO:0030488">
    <property type="term" value="P:tRNA methylation"/>
    <property type="evidence" value="ECO:0007669"/>
    <property type="project" value="TreeGrafter"/>
</dbReference>
<evidence type="ECO:0000256" key="1">
    <source>
        <dbReference type="ARBA" id="ARBA00011043"/>
    </source>
</evidence>
<dbReference type="InterPro" id="IPR027266">
    <property type="entry name" value="TrmE/GcvT-like"/>
</dbReference>
<comment type="similarity">
    <text evidence="1 7">Belongs to the TRAFAC class TrmE-Era-EngA-EngB-Septin-like GTPase superfamily. TrmE GTPase family.</text>
</comment>
<dbReference type="InterPro" id="IPR027368">
    <property type="entry name" value="MnmE_dom2"/>
</dbReference>
<dbReference type="HAMAP" id="MF_00379">
    <property type="entry name" value="GTPase_MnmE"/>
    <property type="match status" value="1"/>
</dbReference>
<feature type="binding site" evidence="7">
    <location>
        <position position="258"/>
    </location>
    <ligand>
        <name>Mg(2+)</name>
        <dbReference type="ChEBI" id="CHEBI:18420"/>
    </ligand>
</feature>
<reference evidence="9 10" key="1">
    <citation type="submission" date="2019-07" db="EMBL/GenBank/DDBJ databases">
        <title>Whole genome shotgun sequence of Rhodospirillum oryzae NBRC 107573.</title>
        <authorList>
            <person name="Hosoyama A."/>
            <person name="Uohara A."/>
            <person name="Ohji S."/>
            <person name="Ichikawa N."/>
        </authorList>
    </citation>
    <scope>NUCLEOTIDE SEQUENCE [LARGE SCALE GENOMIC DNA]</scope>
    <source>
        <strain evidence="9 10">NBRC 107573</strain>
    </source>
</reference>
<dbReference type="SUPFAM" id="SSF103025">
    <property type="entry name" value="Folate-binding domain"/>
    <property type="match status" value="1"/>
</dbReference>
<feature type="domain" description="TrmE-type G" evidence="8">
    <location>
        <begin position="223"/>
        <end position="373"/>
    </location>
</feature>
<dbReference type="Gene3D" id="3.30.1360.120">
    <property type="entry name" value="Probable tRNA modification gtpase trme, domain 1"/>
    <property type="match status" value="1"/>
</dbReference>
<protein>
    <recommendedName>
        <fullName evidence="7">tRNA modification GTPase MnmE</fullName>
        <ecNumber evidence="7">3.6.-.-</ecNumber>
    </recommendedName>
</protein>
<keyword evidence="7" id="KW-0479">Metal-binding</keyword>
<dbReference type="PROSITE" id="PS51709">
    <property type="entry name" value="G_TRME"/>
    <property type="match status" value="1"/>
</dbReference>
<dbReference type="GO" id="GO:0005737">
    <property type="term" value="C:cytoplasm"/>
    <property type="evidence" value="ECO:0007669"/>
    <property type="project" value="UniProtKB-SubCell"/>
</dbReference>
<keyword evidence="2 7" id="KW-0819">tRNA processing</keyword>
<keyword evidence="7" id="KW-0963">Cytoplasm</keyword>